<dbReference type="OrthoDB" id="1070947at2"/>
<comment type="caution">
    <text evidence="5">The sequence shown here is derived from an EMBL/GenBank/DDBJ whole genome shotgun (WGS) entry which is preliminary data.</text>
</comment>
<dbReference type="AlphaFoldDB" id="A0A6A7WA33"/>
<keyword evidence="6" id="KW-1185">Reference proteome</keyword>
<dbReference type="InterPro" id="IPR009057">
    <property type="entry name" value="Homeodomain-like_sf"/>
</dbReference>
<evidence type="ECO:0000259" key="4">
    <source>
        <dbReference type="PROSITE" id="PS01124"/>
    </source>
</evidence>
<evidence type="ECO:0000313" key="5">
    <source>
        <dbReference type="EMBL" id="MQP11206.1"/>
    </source>
</evidence>
<evidence type="ECO:0000256" key="3">
    <source>
        <dbReference type="ARBA" id="ARBA00023163"/>
    </source>
</evidence>
<gene>
    <name evidence="5" type="ORF">F7D20_04335</name>
</gene>
<keyword evidence="2" id="KW-0238">DNA-binding</keyword>
<dbReference type="PROSITE" id="PS01124">
    <property type="entry name" value="HTH_ARAC_FAMILY_2"/>
    <property type="match status" value="1"/>
</dbReference>
<dbReference type="Proteomes" id="UP000384372">
    <property type="component" value="Unassembled WGS sequence"/>
</dbReference>
<sequence length="123" mass="14367">MDDIDNTPQLPEERRKFIQKSLDRWCANMGYKDSAANMLTLSNTLHISKNELSIYFDQCLKSTFRIWLSEIRFNAAKQMMTECPDYSNDIVSAECGFSSRTHLYRVFKAKEGCTPTVWREIHS</sequence>
<proteinExistence type="predicted"/>
<protein>
    <submittedName>
        <fullName evidence="5">AraC family transcriptional regulator</fullName>
    </submittedName>
</protein>
<name>A0A6A7WA33_9BACT</name>
<dbReference type="GO" id="GO:0003700">
    <property type="term" value="F:DNA-binding transcription factor activity"/>
    <property type="evidence" value="ECO:0007669"/>
    <property type="project" value="InterPro"/>
</dbReference>
<keyword evidence="1" id="KW-0805">Transcription regulation</keyword>
<evidence type="ECO:0000256" key="1">
    <source>
        <dbReference type="ARBA" id="ARBA00023015"/>
    </source>
</evidence>
<dbReference type="GO" id="GO:0043565">
    <property type="term" value="F:sequence-specific DNA binding"/>
    <property type="evidence" value="ECO:0007669"/>
    <property type="project" value="InterPro"/>
</dbReference>
<accession>A0A6A7WA33</accession>
<dbReference type="EMBL" id="VZAD01000037">
    <property type="protein sequence ID" value="MQP11206.1"/>
    <property type="molecule type" value="Genomic_DNA"/>
</dbReference>
<dbReference type="PANTHER" id="PTHR43280:SF29">
    <property type="entry name" value="ARAC-FAMILY TRANSCRIPTIONAL REGULATOR"/>
    <property type="match status" value="1"/>
</dbReference>
<keyword evidence="3" id="KW-0804">Transcription</keyword>
<dbReference type="PANTHER" id="PTHR43280">
    <property type="entry name" value="ARAC-FAMILY TRANSCRIPTIONAL REGULATOR"/>
    <property type="match status" value="1"/>
</dbReference>
<dbReference type="SUPFAM" id="SSF46689">
    <property type="entry name" value="Homeodomain-like"/>
    <property type="match status" value="1"/>
</dbReference>
<feature type="domain" description="HTH araC/xylS-type" evidence="4">
    <location>
        <begin position="12"/>
        <end position="121"/>
    </location>
</feature>
<dbReference type="SMART" id="SM00342">
    <property type="entry name" value="HTH_ARAC"/>
    <property type="match status" value="1"/>
</dbReference>
<organism evidence="5 6">
    <name type="scientific">Segatella copri</name>
    <dbReference type="NCBI Taxonomy" id="165179"/>
    <lineage>
        <taxon>Bacteria</taxon>
        <taxon>Pseudomonadati</taxon>
        <taxon>Bacteroidota</taxon>
        <taxon>Bacteroidia</taxon>
        <taxon>Bacteroidales</taxon>
        <taxon>Prevotellaceae</taxon>
        <taxon>Segatella</taxon>
    </lineage>
</organism>
<dbReference type="Pfam" id="PF12833">
    <property type="entry name" value="HTH_18"/>
    <property type="match status" value="1"/>
</dbReference>
<reference evidence="5 6" key="1">
    <citation type="submission" date="2019-09" db="EMBL/GenBank/DDBJ databases">
        <title>Distinct polysaccharide growth profiles of human intestinal Prevotella copri isolates.</title>
        <authorList>
            <person name="Fehlner-Peach H."/>
            <person name="Magnabosco C."/>
            <person name="Raghavan V."/>
            <person name="Scher J.U."/>
            <person name="Tett A."/>
            <person name="Cox L.M."/>
            <person name="Gottsegen C."/>
            <person name="Watters A."/>
            <person name="Wiltshire- Gordon J.D."/>
            <person name="Segata N."/>
            <person name="Bonneau R."/>
            <person name="Littman D.R."/>
        </authorList>
    </citation>
    <scope>NUCLEOTIDE SEQUENCE [LARGE SCALE GENOMIC DNA]</scope>
    <source>
        <strain evidence="6">iAQ1173</strain>
    </source>
</reference>
<dbReference type="InterPro" id="IPR018060">
    <property type="entry name" value="HTH_AraC"/>
</dbReference>
<dbReference type="Gene3D" id="1.10.10.60">
    <property type="entry name" value="Homeodomain-like"/>
    <property type="match status" value="1"/>
</dbReference>
<evidence type="ECO:0000313" key="6">
    <source>
        <dbReference type="Proteomes" id="UP000384372"/>
    </source>
</evidence>
<evidence type="ECO:0000256" key="2">
    <source>
        <dbReference type="ARBA" id="ARBA00023125"/>
    </source>
</evidence>